<evidence type="ECO:0000313" key="6">
    <source>
        <dbReference type="Proteomes" id="UP000298009"/>
    </source>
</evidence>
<dbReference type="GO" id="GO:0046872">
    <property type="term" value="F:metal ion binding"/>
    <property type="evidence" value="ECO:0007669"/>
    <property type="project" value="InterPro"/>
</dbReference>
<protein>
    <submittedName>
        <fullName evidence="5">D-alanine--D-alanine ligase</fullName>
    </submittedName>
</protein>
<evidence type="ECO:0000256" key="1">
    <source>
        <dbReference type="ARBA" id="ARBA00010871"/>
    </source>
</evidence>
<reference evidence="5" key="1">
    <citation type="journal article" date="2019" name="PLoS Negl. Trop. Dis.">
        <title>Revisiting the worldwide diversity of Leptospira species in the environment.</title>
        <authorList>
            <person name="Vincent A.T."/>
            <person name="Schiettekatte O."/>
            <person name="Bourhy P."/>
            <person name="Veyrier F.J."/>
            <person name="Picardeau M."/>
        </authorList>
    </citation>
    <scope>NUCLEOTIDE SEQUENCE [LARGE SCALE GENOMIC DNA]</scope>
    <source>
        <strain evidence="5">201800287</strain>
    </source>
</reference>
<evidence type="ECO:0000259" key="4">
    <source>
        <dbReference type="PROSITE" id="PS50975"/>
    </source>
</evidence>
<dbReference type="Gene3D" id="3.30.470.20">
    <property type="entry name" value="ATP-grasp fold, B domain"/>
    <property type="match status" value="1"/>
</dbReference>
<dbReference type="Pfam" id="PF07478">
    <property type="entry name" value="Dala_Dala_lig_C"/>
    <property type="match status" value="1"/>
</dbReference>
<dbReference type="InterPro" id="IPR013815">
    <property type="entry name" value="ATP_grasp_subdomain_1"/>
</dbReference>
<proteinExistence type="inferred from homology"/>
<keyword evidence="3" id="KW-0547">Nucleotide-binding</keyword>
<comment type="similarity">
    <text evidence="1">Belongs to the D-alanine--D-alanine ligase family.</text>
</comment>
<dbReference type="Gene3D" id="3.30.1490.20">
    <property type="entry name" value="ATP-grasp fold, A domain"/>
    <property type="match status" value="1"/>
</dbReference>
<comment type="caution">
    <text evidence="5">The sequence shown here is derived from an EMBL/GenBank/DDBJ whole genome shotgun (WGS) entry which is preliminary data.</text>
</comment>
<name>A0A4R9I043_9LEPT</name>
<evidence type="ECO:0000256" key="3">
    <source>
        <dbReference type="PROSITE-ProRule" id="PRU00409"/>
    </source>
</evidence>
<dbReference type="OrthoDB" id="9813261at2"/>
<dbReference type="InterPro" id="IPR011095">
    <property type="entry name" value="Dala_Dala_lig_C"/>
</dbReference>
<dbReference type="PROSITE" id="PS50975">
    <property type="entry name" value="ATP_GRASP"/>
    <property type="match status" value="1"/>
</dbReference>
<dbReference type="PANTHER" id="PTHR23132:SF23">
    <property type="entry name" value="D-ALANINE--D-ALANINE LIGASE B"/>
    <property type="match status" value="1"/>
</dbReference>
<dbReference type="GO" id="GO:0008716">
    <property type="term" value="F:D-alanine-D-alanine ligase activity"/>
    <property type="evidence" value="ECO:0007669"/>
    <property type="project" value="InterPro"/>
</dbReference>
<dbReference type="EMBL" id="RQFK01000033">
    <property type="protein sequence ID" value="TGK78229.1"/>
    <property type="molecule type" value="Genomic_DNA"/>
</dbReference>
<dbReference type="GO" id="GO:0005524">
    <property type="term" value="F:ATP binding"/>
    <property type="evidence" value="ECO:0007669"/>
    <property type="project" value="UniProtKB-UniRule"/>
</dbReference>
<keyword evidence="6" id="KW-1185">Reference proteome</keyword>
<dbReference type="RefSeq" id="WP_135602798.1">
    <property type="nucleotide sequence ID" value="NZ_RQFK01000033.1"/>
</dbReference>
<dbReference type="Proteomes" id="UP000298009">
    <property type="component" value="Unassembled WGS sequence"/>
</dbReference>
<evidence type="ECO:0000313" key="5">
    <source>
        <dbReference type="EMBL" id="TGK78229.1"/>
    </source>
</evidence>
<feature type="domain" description="ATP-grasp" evidence="4">
    <location>
        <begin position="114"/>
        <end position="311"/>
    </location>
</feature>
<dbReference type="PANTHER" id="PTHR23132">
    <property type="entry name" value="D-ALANINE--D-ALANINE LIGASE"/>
    <property type="match status" value="1"/>
</dbReference>
<dbReference type="AlphaFoldDB" id="A0A4R9I043"/>
<dbReference type="SUPFAM" id="SSF56059">
    <property type="entry name" value="Glutathione synthetase ATP-binding domain-like"/>
    <property type="match status" value="1"/>
</dbReference>
<sequence length="331" mass="36936">MKRTVILACDVYDPNTPELSQEWESLDTIQKMETTIQNLGYEVAVLSNPSEIASVLSGIPVNERDQWMVWNLVEGYHSPNREAYIPALCEYLAVPHTGSSASVQTLTLDKYKTKLLLKSFGIPTADFWLVDAGTEKPPAALPLFVKPNGEGSSLGIGEENLIQTHKGWEKVVPTLLKKFHLVLVESYLSGRELTIGVLGNKGNYSATAPAYVDYPGFVYSNLVKSKESFVESLDFAVPTELTISLQTYAIQIANILGSSGYLRIDFKLENGFPYLLEVNATPGFSPVYSTLPLLWEKAGRSYSELLNHCLELGFSEYEHHHRYNYAKEKNL</sequence>
<keyword evidence="2 5" id="KW-0436">Ligase</keyword>
<gene>
    <name evidence="5" type="ORF">EHQ24_16855</name>
</gene>
<evidence type="ECO:0000256" key="2">
    <source>
        <dbReference type="ARBA" id="ARBA00022598"/>
    </source>
</evidence>
<keyword evidence="3" id="KW-0067">ATP-binding</keyword>
<dbReference type="InterPro" id="IPR011761">
    <property type="entry name" value="ATP-grasp"/>
</dbReference>
<organism evidence="5 6">
    <name type="scientific">Leptospira noumeaensis</name>
    <dbReference type="NCBI Taxonomy" id="2484964"/>
    <lineage>
        <taxon>Bacteria</taxon>
        <taxon>Pseudomonadati</taxon>
        <taxon>Spirochaetota</taxon>
        <taxon>Spirochaetia</taxon>
        <taxon>Leptospirales</taxon>
        <taxon>Leptospiraceae</taxon>
        <taxon>Leptospira</taxon>
    </lineage>
</organism>
<accession>A0A4R9I043</accession>